<evidence type="ECO:0000256" key="1">
    <source>
        <dbReference type="SAM" id="Phobius"/>
    </source>
</evidence>
<reference evidence="2" key="1">
    <citation type="journal article" date="2014" name="Front. Microbiol.">
        <title>High frequency of phylogenetically diverse reductive dehalogenase-homologous genes in deep subseafloor sedimentary metagenomes.</title>
        <authorList>
            <person name="Kawai M."/>
            <person name="Futagami T."/>
            <person name="Toyoda A."/>
            <person name="Takaki Y."/>
            <person name="Nishi S."/>
            <person name="Hori S."/>
            <person name="Arai W."/>
            <person name="Tsubouchi T."/>
            <person name="Morono Y."/>
            <person name="Uchiyama I."/>
            <person name="Ito T."/>
            <person name="Fujiyama A."/>
            <person name="Inagaki F."/>
            <person name="Takami H."/>
        </authorList>
    </citation>
    <scope>NUCLEOTIDE SEQUENCE</scope>
    <source>
        <strain evidence="2">Expedition CK06-06</strain>
    </source>
</reference>
<proteinExistence type="predicted"/>
<feature type="transmembrane region" description="Helical" evidence="1">
    <location>
        <begin position="68"/>
        <end position="89"/>
    </location>
</feature>
<feature type="transmembrane region" description="Helical" evidence="1">
    <location>
        <begin position="20"/>
        <end position="47"/>
    </location>
</feature>
<dbReference type="EMBL" id="BART01039525">
    <property type="protein sequence ID" value="GAH21145.1"/>
    <property type="molecule type" value="Genomic_DNA"/>
</dbReference>
<gene>
    <name evidence="2" type="ORF">S01H4_64913</name>
</gene>
<keyword evidence="1" id="KW-1133">Transmembrane helix</keyword>
<sequence length="102" mass="11818">DAPELSYEFWAKFVTWDLIMLWLSVISLSLLSSLLGRFLSYFFIFGIAKERKIEFIELNRQGINAISIHYFVSTVICSLLYCVILILMIENATLEKESLTTL</sequence>
<keyword evidence="1" id="KW-0472">Membrane</keyword>
<accession>X1ELC9</accession>
<keyword evidence="1" id="KW-0812">Transmembrane</keyword>
<protein>
    <submittedName>
        <fullName evidence="2">Uncharacterized protein</fullName>
    </submittedName>
</protein>
<dbReference type="AlphaFoldDB" id="X1ELC9"/>
<comment type="caution">
    <text evidence="2">The sequence shown here is derived from an EMBL/GenBank/DDBJ whole genome shotgun (WGS) entry which is preliminary data.</text>
</comment>
<evidence type="ECO:0000313" key="2">
    <source>
        <dbReference type="EMBL" id="GAH21145.1"/>
    </source>
</evidence>
<feature type="non-terminal residue" evidence="2">
    <location>
        <position position="1"/>
    </location>
</feature>
<name>X1ELC9_9ZZZZ</name>
<organism evidence="2">
    <name type="scientific">marine sediment metagenome</name>
    <dbReference type="NCBI Taxonomy" id="412755"/>
    <lineage>
        <taxon>unclassified sequences</taxon>
        <taxon>metagenomes</taxon>
        <taxon>ecological metagenomes</taxon>
    </lineage>
</organism>